<dbReference type="InterPro" id="IPR006203">
    <property type="entry name" value="GHMP_knse_ATP-bd_CS"/>
</dbReference>
<comment type="similarity">
    <text evidence="1">Belongs to the GHMP kinase family. GalK subfamily.</text>
</comment>
<evidence type="ECO:0000256" key="3">
    <source>
        <dbReference type="ARBA" id="ARBA00022679"/>
    </source>
</evidence>
<dbReference type="Gene3D" id="3.30.70.890">
    <property type="entry name" value="GHMP kinase, C-terminal domain"/>
    <property type="match status" value="1"/>
</dbReference>
<dbReference type="PROSITE" id="PS00627">
    <property type="entry name" value="GHMP_KINASES_ATP"/>
    <property type="match status" value="1"/>
</dbReference>
<keyword evidence="6" id="KW-0418">Kinase</keyword>
<dbReference type="GO" id="GO:0005524">
    <property type="term" value="F:ATP binding"/>
    <property type="evidence" value="ECO:0007669"/>
    <property type="project" value="UniProtKB-UniRule"/>
</dbReference>
<evidence type="ECO:0000313" key="15">
    <source>
        <dbReference type="EMBL" id="MCV9927074.1"/>
    </source>
</evidence>
<dbReference type="InterPro" id="IPR019741">
    <property type="entry name" value="Galactokinase_CS"/>
</dbReference>
<dbReference type="AlphaFoldDB" id="A0A9X3C490"/>
<dbReference type="InterPro" id="IPR000705">
    <property type="entry name" value="Galactokinase"/>
</dbReference>
<dbReference type="FunFam" id="3.30.230.10:FF:000017">
    <property type="entry name" value="Galactokinase"/>
    <property type="match status" value="1"/>
</dbReference>
<dbReference type="Proteomes" id="UP001151079">
    <property type="component" value="Unassembled WGS sequence"/>
</dbReference>
<dbReference type="PIRSF" id="PIRSF000530">
    <property type="entry name" value="Galactokinase"/>
    <property type="match status" value="1"/>
</dbReference>
<dbReference type="PRINTS" id="PR00959">
    <property type="entry name" value="MEVGALKINASE"/>
</dbReference>
<dbReference type="GO" id="GO:0046872">
    <property type="term" value="F:metal ion binding"/>
    <property type="evidence" value="ECO:0007669"/>
    <property type="project" value="UniProtKB-KW"/>
</dbReference>
<dbReference type="Pfam" id="PF00288">
    <property type="entry name" value="GHMP_kinases_N"/>
    <property type="match status" value="1"/>
</dbReference>
<dbReference type="GO" id="GO:0005829">
    <property type="term" value="C:cytosol"/>
    <property type="evidence" value="ECO:0007669"/>
    <property type="project" value="TreeGrafter"/>
</dbReference>
<dbReference type="RefSeq" id="WP_264205251.1">
    <property type="nucleotide sequence ID" value="NZ_JAOZEW010000004.1"/>
</dbReference>
<evidence type="ECO:0000259" key="13">
    <source>
        <dbReference type="Pfam" id="PF08544"/>
    </source>
</evidence>
<dbReference type="InterPro" id="IPR006204">
    <property type="entry name" value="GHMP_kinase_N_dom"/>
</dbReference>
<evidence type="ECO:0000313" key="16">
    <source>
        <dbReference type="Proteomes" id="UP001151079"/>
    </source>
</evidence>
<sequence length="391" mass="43879">MNDILIQNTTNFFCEKFGNEPQKIVLSPGRINIIGEHVDYNDGYVLPAAIDKVICFAFEKNNTKKSKIFAIDLNEEFEVDLTQPILLSDVVWTNYILGVIKQLQDNGFAFEGFNCVFSSNIPVGSGLSSSAALECGTLFGIKELFDLTISKVDIALLGQKAEHWVGINCGIMDQFSSVHGIEDKVIKLDCKTLEFEYHNANFSDYALVLFDSNVKHSLFTSEYNTRREECEKGLSIIKNHFPEIKSFRDCTENQLLSIQDKMDKTVFKRVHYVVKEIARVTQACEALDNGNITVLGQLLFDTHDGLSNEYEVSCAELDMLVDTAKKEDVIIGSRLMGGGFGGCTINLIKKGYENEVKNKFSSLYLDIFGIELKFYDVKIGNGTSLYKPNTK</sequence>
<evidence type="ECO:0000259" key="14">
    <source>
        <dbReference type="Pfam" id="PF10509"/>
    </source>
</evidence>
<feature type="domain" description="Galactokinase N-terminal" evidence="14">
    <location>
        <begin position="12"/>
        <end position="59"/>
    </location>
</feature>
<reference evidence="15" key="1">
    <citation type="submission" date="2022-10" db="EMBL/GenBank/DDBJ databases">
        <title>Two novel species of Flavobacterium.</title>
        <authorList>
            <person name="Liu Q."/>
            <person name="Xin Y.-H."/>
        </authorList>
    </citation>
    <scope>NUCLEOTIDE SEQUENCE</scope>
    <source>
        <strain evidence="15">LS1R49</strain>
    </source>
</reference>
<feature type="domain" description="GHMP kinase N-terminal" evidence="12">
    <location>
        <begin position="94"/>
        <end position="180"/>
    </location>
</feature>
<dbReference type="InterPro" id="IPR006206">
    <property type="entry name" value="Mevalonate/galactokinase"/>
</dbReference>
<dbReference type="InterPro" id="IPR019539">
    <property type="entry name" value="GalKase_N"/>
</dbReference>
<accession>A0A9X3C490</accession>
<keyword evidence="7" id="KW-0067">ATP-binding</keyword>
<dbReference type="PRINTS" id="PR00473">
    <property type="entry name" value="GALCTOKINASE"/>
</dbReference>
<feature type="domain" description="GHMP kinase C-terminal" evidence="13">
    <location>
        <begin position="285"/>
        <end position="363"/>
    </location>
</feature>
<evidence type="ECO:0000256" key="11">
    <source>
        <dbReference type="NCBIfam" id="TIGR00131"/>
    </source>
</evidence>
<dbReference type="InterPro" id="IPR036554">
    <property type="entry name" value="GHMP_kinase_C_sf"/>
</dbReference>
<dbReference type="PANTHER" id="PTHR10457">
    <property type="entry name" value="MEVALONATE KINASE/GALACTOKINASE"/>
    <property type="match status" value="1"/>
</dbReference>
<evidence type="ECO:0000256" key="1">
    <source>
        <dbReference type="ARBA" id="ARBA00006566"/>
    </source>
</evidence>
<protein>
    <recommendedName>
        <fullName evidence="11">Galactokinase</fullName>
        <ecNumber evidence="11">2.7.1.6</ecNumber>
    </recommendedName>
</protein>
<dbReference type="InterPro" id="IPR020568">
    <property type="entry name" value="Ribosomal_Su5_D2-typ_SF"/>
</dbReference>
<comment type="caution">
    <text evidence="15">The sequence shown here is derived from an EMBL/GenBank/DDBJ whole genome shotgun (WGS) entry which is preliminary data.</text>
</comment>
<keyword evidence="10" id="KW-0119">Carbohydrate metabolism</keyword>
<dbReference type="EMBL" id="JAOZEW010000004">
    <property type="protein sequence ID" value="MCV9927074.1"/>
    <property type="molecule type" value="Genomic_DNA"/>
</dbReference>
<dbReference type="PROSITE" id="PS00106">
    <property type="entry name" value="GALACTOKINASE"/>
    <property type="match status" value="1"/>
</dbReference>
<dbReference type="Gene3D" id="3.30.230.10">
    <property type="match status" value="1"/>
</dbReference>
<dbReference type="FunFam" id="3.30.70.890:FF:000001">
    <property type="entry name" value="Galactokinase"/>
    <property type="match status" value="1"/>
</dbReference>
<dbReference type="SUPFAM" id="SSF54211">
    <property type="entry name" value="Ribosomal protein S5 domain 2-like"/>
    <property type="match status" value="1"/>
</dbReference>
<dbReference type="Pfam" id="PF08544">
    <property type="entry name" value="GHMP_kinases_C"/>
    <property type="match status" value="1"/>
</dbReference>
<dbReference type="EC" id="2.7.1.6" evidence="11"/>
<dbReference type="GO" id="GO:0004335">
    <property type="term" value="F:galactokinase activity"/>
    <property type="evidence" value="ECO:0007669"/>
    <property type="project" value="UniProtKB-UniRule"/>
</dbReference>
<dbReference type="InterPro" id="IPR013750">
    <property type="entry name" value="GHMP_kinase_C_dom"/>
</dbReference>
<evidence type="ECO:0000256" key="5">
    <source>
        <dbReference type="ARBA" id="ARBA00022741"/>
    </source>
</evidence>
<name>A0A9X3C490_9FLAO</name>
<dbReference type="PANTHER" id="PTHR10457:SF7">
    <property type="entry name" value="GALACTOKINASE-RELATED"/>
    <property type="match status" value="1"/>
</dbReference>
<evidence type="ECO:0000256" key="2">
    <source>
        <dbReference type="ARBA" id="ARBA00022490"/>
    </source>
</evidence>
<keyword evidence="8" id="KW-0460">Magnesium</keyword>
<keyword evidence="9" id="KW-0299">Galactose metabolism</keyword>
<evidence type="ECO:0000256" key="10">
    <source>
        <dbReference type="ARBA" id="ARBA00023277"/>
    </source>
</evidence>
<keyword evidence="16" id="KW-1185">Reference proteome</keyword>
<keyword evidence="5" id="KW-0547">Nucleotide-binding</keyword>
<evidence type="ECO:0000256" key="4">
    <source>
        <dbReference type="ARBA" id="ARBA00022723"/>
    </source>
</evidence>
<proteinExistence type="inferred from homology"/>
<keyword evidence="4" id="KW-0479">Metal-binding</keyword>
<dbReference type="SUPFAM" id="SSF55060">
    <property type="entry name" value="GHMP Kinase, C-terminal domain"/>
    <property type="match status" value="1"/>
</dbReference>
<evidence type="ECO:0000259" key="12">
    <source>
        <dbReference type="Pfam" id="PF00288"/>
    </source>
</evidence>
<dbReference type="Pfam" id="PF10509">
    <property type="entry name" value="GalKase_gal_bdg"/>
    <property type="match status" value="1"/>
</dbReference>
<dbReference type="GO" id="GO:0006012">
    <property type="term" value="P:galactose metabolic process"/>
    <property type="evidence" value="ECO:0007669"/>
    <property type="project" value="UniProtKB-UniRule"/>
</dbReference>
<keyword evidence="3 15" id="KW-0808">Transferase</keyword>
<organism evidence="15 16">
    <name type="scientific">Flavobacterium shii</name>
    <dbReference type="NCBI Taxonomy" id="2987687"/>
    <lineage>
        <taxon>Bacteria</taxon>
        <taxon>Pseudomonadati</taxon>
        <taxon>Bacteroidota</taxon>
        <taxon>Flavobacteriia</taxon>
        <taxon>Flavobacteriales</taxon>
        <taxon>Flavobacteriaceae</taxon>
        <taxon>Flavobacterium</taxon>
    </lineage>
</organism>
<dbReference type="InterPro" id="IPR014721">
    <property type="entry name" value="Ribsml_uS5_D2-typ_fold_subgr"/>
</dbReference>
<evidence type="ECO:0000256" key="8">
    <source>
        <dbReference type="ARBA" id="ARBA00022842"/>
    </source>
</evidence>
<evidence type="ECO:0000256" key="7">
    <source>
        <dbReference type="ARBA" id="ARBA00022840"/>
    </source>
</evidence>
<dbReference type="NCBIfam" id="TIGR00131">
    <property type="entry name" value="gal_kin"/>
    <property type="match status" value="1"/>
</dbReference>
<evidence type="ECO:0000256" key="6">
    <source>
        <dbReference type="ARBA" id="ARBA00022777"/>
    </source>
</evidence>
<evidence type="ECO:0000256" key="9">
    <source>
        <dbReference type="ARBA" id="ARBA00023144"/>
    </source>
</evidence>
<gene>
    <name evidence="15" type="primary">galK</name>
    <name evidence="15" type="ORF">OIU83_05400</name>
</gene>
<keyword evidence="2" id="KW-0963">Cytoplasm</keyword>